<reference evidence="10 11" key="1">
    <citation type="journal article" date="2016" name="Nat. Commun.">
        <title>Thousands of microbial genomes shed light on interconnected biogeochemical processes in an aquifer system.</title>
        <authorList>
            <person name="Anantharaman K."/>
            <person name="Brown C.T."/>
            <person name="Hug L.A."/>
            <person name="Sharon I."/>
            <person name="Castelle C.J."/>
            <person name="Probst A.J."/>
            <person name="Thomas B.C."/>
            <person name="Singh A."/>
            <person name="Wilkins M.J."/>
            <person name="Karaoz U."/>
            <person name="Brodie E.L."/>
            <person name="Williams K.H."/>
            <person name="Hubbard S.S."/>
            <person name="Banfield J.F."/>
        </authorList>
    </citation>
    <scope>NUCLEOTIDE SEQUENCE [LARGE SCALE GENOMIC DNA]</scope>
</reference>
<evidence type="ECO:0000256" key="2">
    <source>
        <dbReference type="ARBA" id="ARBA00022730"/>
    </source>
</evidence>
<dbReference type="NCBIfam" id="TIGR00158">
    <property type="entry name" value="L9"/>
    <property type="match status" value="1"/>
</dbReference>
<evidence type="ECO:0000313" key="10">
    <source>
        <dbReference type="EMBL" id="OGH93201.1"/>
    </source>
</evidence>
<evidence type="ECO:0000259" key="9">
    <source>
        <dbReference type="Pfam" id="PF03948"/>
    </source>
</evidence>
<comment type="similarity">
    <text evidence="1 7">Belongs to the bacterial ribosomal protein bL9 family.</text>
</comment>
<evidence type="ECO:0000256" key="3">
    <source>
        <dbReference type="ARBA" id="ARBA00022884"/>
    </source>
</evidence>
<dbReference type="GO" id="GO:0019843">
    <property type="term" value="F:rRNA binding"/>
    <property type="evidence" value="ECO:0007669"/>
    <property type="project" value="UniProtKB-UniRule"/>
</dbReference>
<dbReference type="SUPFAM" id="SSF55658">
    <property type="entry name" value="L9 N-domain-like"/>
    <property type="match status" value="1"/>
</dbReference>
<accession>A0A1F6PAJ9</accession>
<dbReference type="InterPro" id="IPR009027">
    <property type="entry name" value="Ribosomal_bL9/RNase_H1_N"/>
</dbReference>
<evidence type="ECO:0000256" key="1">
    <source>
        <dbReference type="ARBA" id="ARBA00010605"/>
    </source>
</evidence>
<dbReference type="EMBL" id="MFRA01000001">
    <property type="protein sequence ID" value="OGH93201.1"/>
    <property type="molecule type" value="Genomic_DNA"/>
</dbReference>
<dbReference type="GO" id="GO:0005840">
    <property type="term" value="C:ribosome"/>
    <property type="evidence" value="ECO:0007669"/>
    <property type="project" value="UniProtKB-KW"/>
</dbReference>
<dbReference type="STRING" id="1798705.A2563_01180"/>
<feature type="domain" description="Ribosomal protein L9" evidence="8">
    <location>
        <begin position="1"/>
        <end position="46"/>
    </location>
</feature>
<dbReference type="InterPro" id="IPR036791">
    <property type="entry name" value="Ribosomal_bL9_C_sf"/>
</dbReference>
<proteinExistence type="inferred from homology"/>
<dbReference type="InterPro" id="IPR020070">
    <property type="entry name" value="Ribosomal_bL9_N"/>
</dbReference>
<dbReference type="Gene3D" id="3.40.5.10">
    <property type="entry name" value="Ribosomal protein L9, N-terminal domain"/>
    <property type="match status" value="1"/>
</dbReference>
<dbReference type="InterPro" id="IPR020069">
    <property type="entry name" value="Ribosomal_bL9_C"/>
</dbReference>
<dbReference type="GO" id="GO:1990904">
    <property type="term" value="C:ribonucleoprotein complex"/>
    <property type="evidence" value="ECO:0007669"/>
    <property type="project" value="UniProtKB-KW"/>
</dbReference>
<keyword evidence="3 7" id="KW-0694">RNA-binding</keyword>
<dbReference type="Proteomes" id="UP000176634">
    <property type="component" value="Unassembled WGS sequence"/>
</dbReference>
<organism evidence="10 11">
    <name type="scientific">Candidatus Magasanikbacteria bacterium RIFOXYD1_FULL_40_23</name>
    <dbReference type="NCBI Taxonomy" id="1798705"/>
    <lineage>
        <taxon>Bacteria</taxon>
        <taxon>Candidatus Magasanikiibacteriota</taxon>
    </lineage>
</organism>
<keyword evidence="2 7" id="KW-0699">rRNA-binding</keyword>
<dbReference type="Gene3D" id="3.10.430.100">
    <property type="entry name" value="Ribosomal protein L9, C-terminal domain"/>
    <property type="match status" value="1"/>
</dbReference>
<dbReference type="AlphaFoldDB" id="A0A1F6PAJ9"/>
<feature type="domain" description="Large ribosomal subunit protein bL9 C-terminal" evidence="9">
    <location>
        <begin position="66"/>
        <end position="144"/>
    </location>
</feature>
<evidence type="ECO:0000256" key="7">
    <source>
        <dbReference type="HAMAP-Rule" id="MF_00503"/>
    </source>
</evidence>
<evidence type="ECO:0000313" key="11">
    <source>
        <dbReference type="Proteomes" id="UP000176634"/>
    </source>
</evidence>
<dbReference type="PANTHER" id="PTHR21368">
    <property type="entry name" value="50S RIBOSOMAL PROTEIN L9"/>
    <property type="match status" value="1"/>
</dbReference>
<dbReference type="InterPro" id="IPR000244">
    <property type="entry name" value="Ribosomal_bL9"/>
</dbReference>
<evidence type="ECO:0000256" key="5">
    <source>
        <dbReference type="ARBA" id="ARBA00023274"/>
    </source>
</evidence>
<evidence type="ECO:0000256" key="4">
    <source>
        <dbReference type="ARBA" id="ARBA00022980"/>
    </source>
</evidence>
<comment type="caution">
    <text evidence="10">The sequence shown here is derived from an EMBL/GenBank/DDBJ whole genome shotgun (WGS) entry which is preliminary data.</text>
</comment>
<evidence type="ECO:0000256" key="6">
    <source>
        <dbReference type="ARBA" id="ARBA00035292"/>
    </source>
</evidence>
<dbReference type="HAMAP" id="MF_00503">
    <property type="entry name" value="Ribosomal_bL9"/>
    <property type="match status" value="1"/>
</dbReference>
<keyword evidence="5 7" id="KW-0687">Ribonucleoprotein</keyword>
<sequence>MRVILIQNVPGLGKIDDIKEASEGYSRNFLFAKNLAIPATAKALQEVEARRNRQVKDLEQDLRGQQSLADKLDGFEINIKEKVSASGALYASVGPQKISEMLAKSGFKIDKNQIIIKPVKEVGEYKATIKFAHGLEAEIIVNVIKL</sequence>
<dbReference type="InterPro" id="IPR020594">
    <property type="entry name" value="Ribosomal_bL9_bac/chp"/>
</dbReference>
<gene>
    <name evidence="7" type="primary">rplI</name>
    <name evidence="10" type="ORF">A2563_01180</name>
</gene>
<dbReference type="GO" id="GO:0003735">
    <property type="term" value="F:structural constituent of ribosome"/>
    <property type="evidence" value="ECO:0007669"/>
    <property type="project" value="InterPro"/>
</dbReference>
<keyword evidence="4 7" id="KW-0689">Ribosomal protein</keyword>
<dbReference type="GO" id="GO:0006412">
    <property type="term" value="P:translation"/>
    <property type="evidence" value="ECO:0007669"/>
    <property type="project" value="UniProtKB-UniRule"/>
</dbReference>
<dbReference type="Pfam" id="PF03948">
    <property type="entry name" value="Ribosomal_L9_C"/>
    <property type="match status" value="1"/>
</dbReference>
<dbReference type="SUPFAM" id="SSF55653">
    <property type="entry name" value="Ribosomal protein L9 C-domain"/>
    <property type="match status" value="1"/>
</dbReference>
<dbReference type="Pfam" id="PF01281">
    <property type="entry name" value="Ribosomal_L9_N"/>
    <property type="match status" value="1"/>
</dbReference>
<comment type="function">
    <text evidence="7">Binds to the 23S rRNA.</text>
</comment>
<name>A0A1F6PAJ9_9BACT</name>
<dbReference type="InterPro" id="IPR036935">
    <property type="entry name" value="Ribosomal_bL9_N_sf"/>
</dbReference>
<protein>
    <recommendedName>
        <fullName evidence="6 7">Large ribosomal subunit protein bL9</fullName>
    </recommendedName>
</protein>
<evidence type="ECO:0000259" key="8">
    <source>
        <dbReference type="Pfam" id="PF01281"/>
    </source>
</evidence>